<comment type="caution">
    <text evidence="1">The sequence shown here is derived from an EMBL/GenBank/DDBJ whole genome shotgun (WGS) entry which is preliminary data.</text>
</comment>
<sequence length="241" mass="27034">MGGVPPGAETECFMGRGVGVHGWASTWRTRILAEQARRQIIKDSKALLLGFFRRALIMMLWLCGLLVAPFFRFGKLGSDEVDGECEYRPGGVGYKFKWNRKRKREWKRRKIAGRSRVDKAGIGTFELEQGIWEGGDELGAEADCAVTNSFERSPGAGEENGDKRGGRRYGRRRWGLFFYTAAQAWKLGSTRLWSELALALSGKGAVFLFRLGKDGKRTRKGLGSFGLPTWGGAFWLRLMLL</sequence>
<keyword evidence="2" id="KW-1185">Reference proteome</keyword>
<proteinExistence type="predicted"/>
<evidence type="ECO:0000313" key="2">
    <source>
        <dbReference type="Proteomes" id="UP000186817"/>
    </source>
</evidence>
<dbReference type="EMBL" id="LSRX01000425">
    <property type="protein sequence ID" value="OLP97673.1"/>
    <property type="molecule type" value="Genomic_DNA"/>
</dbReference>
<protein>
    <submittedName>
        <fullName evidence="1">Uncharacterized protein</fullName>
    </submittedName>
</protein>
<dbReference type="OrthoDB" id="419115at2759"/>
<dbReference type="AlphaFoldDB" id="A0A1Q9DR74"/>
<organism evidence="1 2">
    <name type="scientific">Symbiodinium microadriaticum</name>
    <name type="common">Dinoflagellate</name>
    <name type="synonym">Zooxanthella microadriatica</name>
    <dbReference type="NCBI Taxonomy" id="2951"/>
    <lineage>
        <taxon>Eukaryota</taxon>
        <taxon>Sar</taxon>
        <taxon>Alveolata</taxon>
        <taxon>Dinophyceae</taxon>
        <taxon>Suessiales</taxon>
        <taxon>Symbiodiniaceae</taxon>
        <taxon>Symbiodinium</taxon>
    </lineage>
</organism>
<accession>A0A1Q9DR74</accession>
<reference evidence="1 2" key="1">
    <citation type="submission" date="2016-02" db="EMBL/GenBank/DDBJ databases">
        <title>Genome analysis of coral dinoflagellate symbionts highlights evolutionary adaptations to a symbiotic lifestyle.</title>
        <authorList>
            <person name="Aranda M."/>
            <person name="Li Y."/>
            <person name="Liew Y.J."/>
            <person name="Baumgarten S."/>
            <person name="Simakov O."/>
            <person name="Wilson M."/>
            <person name="Piel J."/>
            <person name="Ashoor H."/>
            <person name="Bougouffa S."/>
            <person name="Bajic V.B."/>
            <person name="Ryu T."/>
            <person name="Ravasi T."/>
            <person name="Bayer T."/>
            <person name="Micklem G."/>
            <person name="Kim H."/>
            <person name="Bhak J."/>
            <person name="Lajeunesse T.C."/>
            <person name="Voolstra C.R."/>
        </authorList>
    </citation>
    <scope>NUCLEOTIDE SEQUENCE [LARGE SCALE GENOMIC DNA]</scope>
    <source>
        <strain evidence="1 2">CCMP2467</strain>
    </source>
</reference>
<gene>
    <name evidence="1" type="ORF">AK812_SmicGene19953</name>
</gene>
<dbReference type="Proteomes" id="UP000186817">
    <property type="component" value="Unassembled WGS sequence"/>
</dbReference>
<name>A0A1Q9DR74_SYMMI</name>
<evidence type="ECO:0000313" key="1">
    <source>
        <dbReference type="EMBL" id="OLP97673.1"/>
    </source>
</evidence>